<feature type="region of interest" description="Disordered" evidence="1">
    <location>
        <begin position="378"/>
        <end position="397"/>
    </location>
</feature>
<evidence type="ECO:0008006" key="4">
    <source>
        <dbReference type="Google" id="ProtNLM"/>
    </source>
</evidence>
<dbReference type="EMBL" id="FOTW01000028">
    <property type="protein sequence ID" value="SFM69427.1"/>
    <property type="molecule type" value="Genomic_DNA"/>
</dbReference>
<organism evidence="2 3">
    <name type="scientific">Rugamonas rubra</name>
    <dbReference type="NCBI Taxonomy" id="758825"/>
    <lineage>
        <taxon>Bacteria</taxon>
        <taxon>Pseudomonadati</taxon>
        <taxon>Pseudomonadota</taxon>
        <taxon>Betaproteobacteria</taxon>
        <taxon>Burkholderiales</taxon>
        <taxon>Oxalobacteraceae</taxon>
        <taxon>Telluria group</taxon>
        <taxon>Rugamonas</taxon>
    </lineage>
</organism>
<accession>A0A1I4SYE1</accession>
<evidence type="ECO:0000313" key="3">
    <source>
        <dbReference type="Proteomes" id="UP000199470"/>
    </source>
</evidence>
<keyword evidence="3" id="KW-1185">Reference proteome</keyword>
<reference evidence="2 3" key="1">
    <citation type="submission" date="2016-10" db="EMBL/GenBank/DDBJ databases">
        <authorList>
            <person name="de Groot N.N."/>
        </authorList>
    </citation>
    <scope>NUCLEOTIDE SEQUENCE [LARGE SCALE GENOMIC DNA]</scope>
    <source>
        <strain evidence="2 3">ATCC 43154</strain>
    </source>
</reference>
<dbReference type="RefSeq" id="WP_245774433.1">
    <property type="nucleotide sequence ID" value="NZ_FOTW01000028.1"/>
</dbReference>
<evidence type="ECO:0000256" key="1">
    <source>
        <dbReference type="SAM" id="MobiDB-lite"/>
    </source>
</evidence>
<protein>
    <recommendedName>
        <fullName evidence="4">Lactate dehydrogenase</fullName>
    </recommendedName>
</protein>
<sequence length="536" mass="56145">MTSISPVGAASAIQSGAAAAANRAEAPSSKAAAADAVVKLSPEALAASLQGLPRVVDAGGAPLIWESKSRDPITSLIERNYSAQSTAGRFRGLGAALLGSFKGEGADVSQAAQQLPPGTQVAGYGALFSTQPPALHGRGDNQVSLNITTKSGAKVKVTLDSQDDGLAVQMSTSGSLSEGERGALAGLAAAFQGAIDGMTQEPPKLKLDGLTQFDRTLLASVDLHVAVRLPNDPQRTQSLDFHADGAHRTVGIDGPSGAAKVSVDLAKLAGLGSAEQQAKAMGSYLKQVDQAAARGRGDAGLVAMFKDAFTAMNSHVGAPNQPAVGGYQSRQVTLSDEDHAMLTGLADFSASITQAVKSINPLRPGELDRFSYELSQNTSVGGRSQGDRTIAQQQQSSLSAAFHASNKSGVELRLDLTQESQNYDYYQIEDTASSNADMAYRDGLLTRATLSQEARQSTRLMRYEMGRLTADTTTPGHQSLQRDLVAALAPDLKGERRKTADEIYQHQQALAQVHEQVFLRAYPEQSDSAWSVAPAG</sequence>
<proteinExistence type="predicted"/>
<dbReference type="AlphaFoldDB" id="A0A1I4SYE1"/>
<gene>
    <name evidence="2" type="ORF">SAMN02982985_04981</name>
</gene>
<evidence type="ECO:0000313" key="2">
    <source>
        <dbReference type="EMBL" id="SFM69427.1"/>
    </source>
</evidence>
<dbReference type="Proteomes" id="UP000199470">
    <property type="component" value="Unassembled WGS sequence"/>
</dbReference>
<name>A0A1I4SYE1_9BURK</name>